<name>T1G255_HELRO</name>
<dbReference type="SMART" id="SM00233">
    <property type="entry name" value="PH"/>
    <property type="match status" value="1"/>
</dbReference>
<keyword evidence="4" id="KW-0333">Golgi apparatus</keyword>
<reference evidence="9" key="1">
    <citation type="submission" date="2012-12" db="EMBL/GenBank/DDBJ databases">
        <authorList>
            <person name="Hellsten U."/>
            <person name="Grimwood J."/>
            <person name="Chapman J.A."/>
            <person name="Shapiro H."/>
            <person name="Aerts A."/>
            <person name="Otillar R.P."/>
            <person name="Terry A.Y."/>
            <person name="Boore J.L."/>
            <person name="Simakov O."/>
            <person name="Marletaz F."/>
            <person name="Cho S.-J."/>
            <person name="Edsinger-Gonzales E."/>
            <person name="Havlak P."/>
            <person name="Kuo D.-H."/>
            <person name="Larsson T."/>
            <person name="Lv J."/>
            <person name="Arendt D."/>
            <person name="Savage R."/>
            <person name="Osoegawa K."/>
            <person name="de Jong P."/>
            <person name="Lindberg D.R."/>
            <person name="Seaver E.C."/>
            <person name="Weisblat D.A."/>
            <person name="Putnam N.H."/>
            <person name="Grigoriev I.V."/>
            <person name="Rokhsar D.S."/>
        </authorList>
    </citation>
    <scope>NUCLEOTIDE SEQUENCE</scope>
</reference>
<dbReference type="EnsemblMetazoa" id="HelroT75473">
    <property type="protein sequence ID" value="HelroP75473"/>
    <property type="gene ID" value="HelroG75473"/>
</dbReference>
<dbReference type="AlphaFoldDB" id="T1G255"/>
<evidence type="ECO:0000259" key="6">
    <source>
        <dbReference type="PROSITE" id="PS50003"/>
    </source>
</evidence>
<dbReference type="GO" id="GO:0005829">
    <property type="term" value="C:cytosol"/>
    <property type="evidence" value="ECO:0000318"/>
    <property type="project" value="GO_Central"/>
</dbReference>
<protein>
    <recommendedName>
        <fullName evidence="6">PH domain-containing protein</fullName>
    </recommendedName>
</protein>
<feature type="domain" description="PH" evidence="6">
    <location>
        <begin position="1"/>
        <end position="93"/>
    </location>
</feature>
<evidence type="ECO:0000256" key="2">
    <source>
        <dbReference type="ARBA" id="ARBA00004198"/>
    </source>
</evidence>
<dbReference type="Proteomes" id="UP000015101">
    <property type="component" value="Unassembled WGS sequence"/>
</dbReference>
<evidence type="ECO:0000256" key="5">
    <source>
        <dbReference type="ARBA" id="ARBA00023136"/>
    </source>
</evidence>
<dbReference type="Gene3D" id="2.30.29.30">
    <property type="entry name" value="Pleckstrin-homology domain (PH domain)/Phosphotyrosine-binding domain (PTB)"/>
    <property type="match status" value="1"/>
</dbReference>
<dbReference type="GO" id="GO:0097038">
    <property type="term" value="C:perinuclear endoplasmic reticulum"/>
    <property type="evidence" value="ECO:0000318"/>
    <property type="project" value="GO_Central"/>
</dbReference>
<dbReference type="GO" id="GO:0005886">
    <property type="term" value="C:plasma membrane"/>
    <property type="evidence" value="ECO:0000318"/>
    <property type="project" value="GO_Central"/>
</dbReference>
<evidence type="ECO:0000256" key="1">
    <source>
        <dbReference type="ARBA" id="ARBA00004170"/>
    </source>
</evidence>
<dbReference type="OrthoDB" id="1854502at2759"/>
<dbReference type="RefSeq" id="XP_009014016.1">
    <property type="nucleotide sequence ID" value="XM_009015768.1"/>
</dbReference>
<evidence type="ECO:0000313" key="9">
    <source>
        <dbReference type="Proteomes" id="UP000015101"/>
    </source>
</evidence>
<dbReference type="eggNOG" id="ENOG502QPTX">
    <property type="taxonomic scope" value="Eukaryota"/>
</dbReference>
<organism evidence="8 9">
    <name type="scientific">Helobdella robusta</name>
    <name type="common">Californian leech</name>
    <dbReference type="NCBI Taxonomy" id="6412"/>
    <lineage>
        <taxon>Eukaryota</taxon>
        <taxon>Metazoa</taxon>
        <taxon>Spiralia</taxon>
        <taxon>Lophotrochozoa</taxon>
        <taxon>Annelida</taxon>
        <taxon>Clitellata</taxon>
        <taxon>Hirudinea</taxon>
        <taxon>Rhynchobdellida</taxon>
        <taxon>Glossiphoniidae</taxon>
        <taxon>Helobdella</taxon>
    </lineage>
</organism>
<proteinExistence type="predicted"/>
<keyword evidence="5" id="KW-0472">Membrane</keyword>
<evidence type="ECO:0000313" key="7">
    <source>
        <dbReference type="EMBL" id="ESO08227.1"/>
    </source>
</evidence>
<keyword evidence="9" id="KW-1185">Reference proteome</keyword>
<dbReference type="GeneID" id="20215153"/>
<evidence type="ECO:0000256" key="4">
    <source>
        <dbReference type="ARBA" id="ARBA00023034"/>
    </source>
</evidence>
<dbReference type="Pfam" id="PF00169">
    <property type="entry name" value="PH"/>
    <property type="match status" value="1"/>
</dbReference>
<dbReference type="GO" id="GO:0005794">
    <property type="term" value="C:Golgi apparatus"/>
    <property type="evidence" value="ECO:0007669"/>
    <property type="project" value="UniProtKB-SubCell"/>
</dbReference>
<dbReference type="PANTHER" id="PTHR22902">
    <property type="entry name" value="SESQUIPEDALIAN"/>
    <property type="match status" value="1"/>
</dbReference>
<accession>T1G255</accession>
<dbReference type="InterPro" id="IPR011993">
    <property type="entry name" value="PH-like_dom_sf"/>
</dbReference>
<evidence type="ECO:0000313" key="8">
    <source>
        <dbReference type="EnsemblMetazoa" id="HelroP75473"/>
    </source>
</evidence>
<dbReference type="SUPFAM" id="SSF50729">
    <property type="entry name" value="PH domain-like"/>
    <property type="match status" value="1"/>
</dbReference>
<gene>
    <name evidence="8" type="primary">20215153</name>
    <name evidence="7" type="ORF">HELRODRAFT_75473</name>
</gene>
<dbReference type="InterPro" id="IPR001849">
    <property type="entry name" value="PH_domain"/>
</dbReference>
<dbReference type="InterPro" id="IPR045188">
    <property type="entry name" value="Boi1/Boi2-like"/>
</dbReference>
<dbReference type="PROSITE" id="PS50003">
    <property type="entry name" value="PH_DOMAIN"/>
    <property type="match status" value="1"/>
</dbReference>
<reference evidence="8" key="3">
    <citation type="submission" date="2015-06" db="UniProtKB">
        <authorList>
            <consortium name="EnsemblMetazoa"/>
        </authorList>
    </citation>
    <scope>IDENTIFICATION</scope>
</reference>
<dbReference type="EMBL" id="AMQM01003445">
    <property type="status" value="NOT_ANNOTATED_CDS"/>
    <property type="molecule type" value="Genomic_DNA"/>
</dbReference>
<dbReference type="InParanoid" id="T1G255"/>
<dbReference type="OMA" id="CMTLANQ"/>
<dbReference type="PANTHER" id="PTHR22902:SF27">
    <property type="entry name" value="PLECKSTRIN HOMOLOGY DOMAIN-CONTAINING FAMILY A MEMBER 3"/>
    <property type="match status" value="1"/>
</dbReference>
<evidence type="ECO:0000256" key="3">
    <source>
        <dbReference type="ARBA" id="ARBA00022553"/>
    </source>
</evidence>
<dbReference type="GO" id="GO:0032934">
    <property type="term" value="F:sterol binding"/>
    <property type="evidence" value="ECO:0000318"/>
    <property type="project" value="GO_Central"/>
</dbReference>
<sequence>MEGTLLKWTNYFNGWQPRYFILEDGVLSYYYSQDDINNSCKGSIKVAACDINAHSSDPTRLDIVVPGEAHYHLKAATPHDRQLWLVVLGTCKACNNNAGFLIGNQAKNDAEISSHDKLKLKKSELLTYYDILTQHTYNIKMAIKDKTNLDIQLLNDSTTLIGETCESFVKSLDECLRLVETRNHSSSSFSSFQSSPTTLKVPSFIHSFIFSFLSINY</sequence>
<dbReference type="STRING" id="6412.T1G255"/>
<comment type="subcellular location">
    <subcellularLocation>
        <location evidence="2">Golgi apparatus</location>
        <location evidence="2">trans-Golgi network membrane</location>
    </subcellularLocation>
    <subcellularLocation>
        <location evidence="1">Membrane</location>
        <topology evidence="1">Peripheral membrane protein</topology>
    </subcellularLocation>
</comment>
<dbReference type="KEGG" id="hro:HELRODRAFT_75473"/>
<dbReference type="CTD" id="20215153"/>
<keyword evidence="3" id="KW-0597">Phosphoprotein</keyword>
<dbReference type="FunFam" id="2.30.29.30:FF:000085">
    <property type="entry name" value="Pleckstrin homology domain-containing family A member 8"/>
    <property type="match status" value="1"/>
</dbReference>
<dbReference type="EMBL" id="KB096134">
    <property type="protein sequence ID" value="ESO08227.1"/>
    <property type="molecule type" value="Genomic_DNA"/>
</dbReference>
<dbReference type="HOGENOM" id="CLU_1436177_0_0_1"/>
<reference evidence="7 9" key="2">
    <citation type="journal article" date="2013" name="Nature">
        <title>Insights into bilaterian evolution from three spiralian genomes.</title>
        <authorList>
            <person name="Simakov O."/>
            <person name="Marletaz F."/>
            <person name="Cho S.J."/>
            <person name="Edsinger-Gonzales E."/>
            <person name="Havlak P."/>
            <person name="Hellsten U."/>
            <person name="Kuo D.H."/>
            <person name="Larsson T."/>
            <person name="Lv J."/>
            <person name="Arendt D."/>
            <person name="Savage R."/>
            <person name="Osoegawa K."/>
            <person name="de Jong P."/>
            <person name="Grimwood J."/>
            <person name="Chapman J.A."/>
            <person name="Shapiro H."/>
            <person name="Aerts A."/>
            <person name="Otillar R.P."/>
            <person name="Terry A.Y."/>
            <person name="Boore J.L."/>
            <person name="Grigoriev I.V."/>
            <person name="Lindberg D.R."/>
            <person name="Seaver E.C."/>
            <person name="Weisblat D.A."/>
            <person name="Putnam N.H."/>
            <person name="Rokhsar D.S."/>
        </authorList>
    </citation>
    <scope>NUCLEOTIDE SEQUENCE</scope>
</reference>